<protein>
    <submittedName>
        <fullName evidence="9">Putative membrane protein</fullName>
    </submittedName>
</protein>
<evidence type="ECO:0000256" key="5">
    <source>
        <dbReference type="ARBA" id="ARBA00022989"/>
    </source>
</evidence>
<evidence type="ECO:0000313" key="10">
    <source>
        <dbReference type="Proteomes" id="UP000198406"/>
    </source>
</evidence>
<evidence type="ECO:0000256" key="2">
    <source>
        <dbReference type="ARBA" id="ARBA00022448"/>
    </source>
</evidence>
<evidence type="ECO:0000256" key="6">
    <source>
        <dbReference type="ARBA" id="ARBA00023065"/>
    </source>
</evidence>
<dbReference type="InterPro" id="IPR044669">
    <property type="entry name" value="YneE/VCCN1/2-like"/>
</dbReference>
<keyword evidence="3" id="KW-1003">Cell membrane</keyword>
<dbReference type="InParanoid" id="A0A1Z5KMU7"/>
<evidence type="ECO:0000256" key="1">
    <source>
        <dbReference type="ARBA" id="ARBA00004651"/>
    </source>
</evidence>
<dbReference type="AlphaFoldDB" id="A0A1Z5KMU7"/>
<evidence type="ECO:0000256" key="3">
    <source>
        <dbReference type="ARBA" id="ARBA00022475"/>
    </source>
</evidence>
<gene>
    <name evidence="9" type="ORF">FisN_23Hh101</name>
</gene>
<dbReference type="EMBL" id="BDSP01000257">
    <property type="protein sequence ID" value="GAX27435.1"/>
    <property type="molecule type" value="Genomic_DNA"/>
</dbReference>
<sequence>MNHHYYKTVTMRISIISFVILLQQTLPSAVAFTLQQSKAKSPTVAQFAPSFYPTQNTARGPLFGSNPTYADIHHINNRHSASDFLYNVLSLPQSVILREIRFPVLAVAGWSMVVSLVHRCLAMSGPASQAMAMKMSIPGTAHSLLVSALGLLLVFRTNSAYQRFNEGRKIWENILSVSRNLSRMVYLYAPEIGKERVNRIIQATASFPYLLRHHIRPGCLCNESPIDADHRLLLSEKSLFAVDSRFEGDKLQQVPPSRPCYVDKRDMPWSLLPPQHLPEVVKASNRPLWVCDFLGRQIMKVPYGPNYTSRERLSFLSQIEKLTNAVGQCERIHQTSVPLNYARHSLRSLTLWLFTLPFALIKDMGLMTAPVVAAIAWVLFGVYQIGYTIEDPFQGSLRLSILCDSIRKDILGQQKEYNASIEDEINITDRINSMLSRNTMGVIQDEEEFLRVTPKLVQENGTWSLVDAN</sequence>
<comment type="caution">
    <text evidence="9">The sequence shown here is derived from an EMBL/GenBank/DDBJ whole genome shotgun (WGS) entry which is preliminary data.</text>
</comment>
<evidence type="ECO:0000313" key="9">
    <source>
        <dbReference type="EMBL" id="GAX27435.1"/>
    </source>
</evidence>
<proteinExistence type="predicted"/>
<name>A0A1Z5KMU7_FISSO</name>
<keyword evidence="5 8" id="KW-1133">Transmembrane helix</keyword>
<feature type="transmembrane region" description="Helical" evidence="8">
    <location>
        <begin position="12"/>
        <end position="34"/>
    </location>
</feature>
<accession>A0A1Z5KMU7</accession>
<evidence type="ECO:0000256" key="7">
    <source>
        <dbReference type="ARBA" id="ARBA00023136"/>
    </source>
</evidence>
<keyword evidence="7 8" id="KW-0472">Membrane</keyword>
<dbReference type="PANTHER" id="PTHR33281">
    <property type="entry name" value="UPF0187 PROTEIN YNEE"/>
    <property type="match status" value="1"/>
</dbReference>
<keyword evidence="10" id="KW-1185">Reference proteome</keyword>
<dbReference type="PANTHER" id="PTHR33281:SF19">
    <property type="entry name" value="VOLTAGE-DEPENDENT ANION CHANNEL-FORMING PROTEIN YNEE"/>
    <property type="match status" value="1"/>
</dbReference>
<keyword evidence="4 8" id="KW-0812">Transmembrane</keyword>
<keyword evidence="6" id="KW-0406">Ion transport</keyword>
<keyword evidence="2" id="KW-0813">Transport</keyword>
<organism evidence="9 10">
    <name type="scientific">Fistulifera solaris</name>
    <name type="common">Oleaginous diatom</name>
    <dbReference type="NCBI Taxonomy" id="1519565"/>
    <lineage>
        <taxon>Eukaryota</taxon>
        <taxon>Sar</taxon>
        <taxon>Stramenopiles</taxon>
        <taxon>Ochrophyta</taxon>
        <taxon>Bacillariophyta</taxon>
        <taxon>Bacillariophyceae</taxon>
        <taxon>Bacillariophycidae</taxon>
        <taxon>Naviculales</taxon>
        <taxon>Naviculaceae</taxon>
        <taxon>Fistulifera</taxon>
    </lineage>
</organism>
<reference evidence="9 10" key="1">
    <citation type="journal article" date="2015" name="Plant Cell">
        <title>Oil accumulation by the oleaginous diatom Fistulifera solaris as revealed by the genome and transcriptome.</title>
        <authorList>
            <person name="Tanaka T."/>
            <person name="Maeda Y."/>
            <person name="Veluchamy A."/>
            <person name="Tanaka M."/>
            <person name="Abida H."/>
            <person name="Marechal E."/>
            <person name="Bowler C."/>
            <person name="Muto M."/>
            <person name="Sunaga Y."/>
            <person name="Tanaka M."/>
            <person name="Yoshino T."/>
            <person name="Taniguchi T."/>
            <person name="Fukuda Y."/>
            <person name="Nemoto M."/>
            <person name="Matsumoto M."/>
            <person name="Wong P.S."/>
            <person name="Aburatani S."/>
            <person name="Fujibuchi W."/>
        </authorList>
    </citation>
    <scope>NUCLEOTIDE SEQUENCE [LARGE SCALE GENOMIC DNA]</scope>
    <source>
        <strain evidence="9 10">JPCC DA0580</strain>
    </source>
</reference>
<evidence type="ECO:0000256" key="4">
    <source>
        <dbReference type="ARBA" id="ARBA00022692"/>
    </source>
</evidence>
<dbReference type="GO" id="GO:0005886">
    <property type="term" value="C:plasma membrane"/>
    <property type="evidence" value="ECO:0007669"/>
    <property type="project" value="UniProtKB-SubCell"/>
</dbReference>
<feature type="transmembrane region" description="Helical" evidence="8">
    <location>
        <begin position="137"/>
        <end position="155"/>
    </location>
</feature>
<dbReference type="GO" id="GO:0005254">
    <property type="term" value="F:chloride channel activity"/>
    <property type="evidence" value="ECO:0007669"/>
    <property type="project" value="InterPro"/>
</dbReference>
<dbReference type="Proteomes" id="UP000198406">
    <property type="component" value="Unassembled WGS sequence"/>
</dbReference>
<comment type="subcellular location">
    <subcellularLocation>
        <location evidence="1">Cell membrane</location>
        <topology evidence="1">Multi-pass membrane protein</topology>
    </subcellularLocation>
</comment>
<dbReference type="Pfam" id="PF25539">
    <property type="entry name" value="Bestrophin_2"/>
    <property type="match status" value="1"/>
</dbReference>
<dbReference type="OrthoDB" id="1368at2759"/>
<feature type="transmembrane region" description="Helical" evidence="8">
    <location>
        <begin position="367"/>
        <end position="389"/>
    </location>
</feature>
<evidence type="ECO:0000256" key="8">
    <source>
        <dbReference type="SAM" id="Phobius"/>
    </source>
</evidence>